<gene>
    <name evidence="10" type="primary">mgtE_9</name>
    <name evidence="10" type="ORF">SDC9_188633</name>
</gene>
<evidence type="ECO:0000256" key="4">
    <source>
        <dbReference type="ARBA" id="ARBA00022692"/>
    </source>
</evidence>
<dbReference type="InterPro" id="IPR036739">
    <property type="entry name" value="SLC41_membr_dom_sf"/>
</dbReference>
<dbReference type="Pfam" id="PF01769">
    <property type="entry name" value="MgtE"/>
    <property type="match status" value="1"/>
</dbReference>
<evidence type="ECO:0000256" key="5">
    <source>
        <dbReference type="ARBA" id="ARBA00022842"/>
    </source>
</evidence>
<evidence type="ECO:0000259" key="9">
    <source>
        <dbReference type="Pfam" id="PF01769"/>
    </source>
</evidence>
<comment type="similarity">
    <text evidence="2">Belongs to the SLC41A transporter family.</text>
</comment>
<keyword evidence="7 8" id="KW-0472">Membrane</keyword>
<accession>A0A645HRI2</accession>
<dbReference type="PANTHER" id="PTHR41394">
    <property type="entry name" value="MAGNESIUM TRANSPORTER MGTE"/>
    <property type="match status" value="1"/>
</dbReference>
<dbReference type="GO" id="GO:0016020">
    <property type="term" value="C:membrane"/>
    <property type="evidence" value="ECO:0007669"/>
    <property type="project" value="UniProtKB-SubCell"/>
</dbReference>
<proteinExistence type="inferred from homology"/>
<dbReference type="InterPro" id="IPR006667">
    <property type="entry name" value="SLC41_membr_dom"/>
</dbReference>
<feature type="transmembrane region" description="Helical" evidence="8">
    <location>
        <begin position="44"/>
        <end position="66"/>
    </location>
</feature>
<comment type="subcellular location">
    <subcellularLocation>
        <location evidence="1">Membrane</location>
        <topology evidence="1">Multi-pass membrane protein</topology>
    </subcellularLocation>
</comment>
<keyword evidence="5" id="KW-0460">Magnesium</keyword>
<dbReference type="Gene3D" id="1.10.357.20">
    <property type="entry name" value="SLC41 divalent cation transporters, integral membrane domain"/>
    <property type="match status" value="1"/>
</dbReference>
<evidence type="ECO:0000313" key="10">
    <source>
        <dbReference type="EMBL" id="MPN41092.1"/>
    </source>
</evidence>
<evidence type="ECO:0000256" key="7">
    <source>
        <dbReference type="ARBA" id="ARBA00023136"/>
    </source>
</evidence>
<dbReference type="AlphaFoldDB" id="A0A645HRI2"/>
<evidence type="ECO:0000256" key="8">
    <source>
        <dbReference type="SAM" id="Phobius"/>
    </source>
</evidence>
<dbReference type="EMBL" id="VSSQ01097921">
    <property type="protein sequence ID" value="MPN41092.1"/>
    <property type="molecule type" value="Genomic_DNA"/>
</dbReference>
<reference evidence="10" key="1">
    <citation type="submission" date="2019-08" db="EMBL/GenBank/DDBJ databases">
        <authorList>
            <person name="Kucharzyk K."/>
            <person name="Murdoch R.W."/>
            <person name="Higgins S."/>
            <person name="Loffler F."/>
        </authorList>
    </citation>
    <scope>NUCLEOTIDE SEQUENCE</scope>
</reference>
<comment type="caution">
    <text evidence="10">The sequence shown here is derived from an EMBL/GenBank/DDBJ whole genome shotgun (WGS) entry which is preliminary data.</text>
</comment>
<evidence type="ECO:0000256" key="6">
    <source>
        <dbReference type="ARBA" id="ARBA00022989"/>
    </source>
</evidence>
<dbReference type="PANTHER" id="PTHR41394:SF5">
    <property type="entry name" value="SLC41A_MGTE INTEGRAL MEMBRANE DOMAIN-CONTAINING PROTEIN"/>
    <property type="match status" value="1"/>
</dbReference>
<sequence>MLLNRAGLDIALVITVSLFATVVLAKGIGCTLPLLAQRVGFDPALAASPLITTLVDASSLFLYFSIATKFIL</sequence>
<keyword evidence="4 8" id="KW-0812">Transmembrane</keyword>
<dbReference type="GO" id="GO:0008324">
    <property type="term" value="F:monoatomic cation transmembrane transporter activity"/>
    <property type="evidence" value="ECO:0007669"/>
    <property type="project" value="InterPro"/>
</dbReference>
<evidence type="ECO:0000256" key="2">
    <source>
        <dbReference type="ARBA" id="ARBA00009749"/>
    </source>
</evidence>
<evidence type="ECO:0000256" key="1">
    <source>
        <dbReference type="ARBA" id="ARBA00004141"/>
    </source>
</evidence>
<evidence type="ECO:0000256" key="3">
    <source>
        <dbReference type="ARBA" id="ARBA00022448"/>
    </source>
</evidence>
<feature type="domain" description="SLC41A/MgtE integral membrane" evidence="9">
    <location>
        <begin position="7"/>
        <end position="66"/>
    </location>
</feature>
<name>A0A645HRI2_9ZZZZ</name>
<keyword evidence="6 8" id="KW-1133">Transmembrane helix</keyword>
<keyword evidence="3" id="KW-0813">Transport</keyword>
<organism evidence="10">
    <name type="scientific">bioreactor metagenome</name>
    <dbReference type="NCBI Taxonomy" id="1076179"/>
    <lineage>
        <taxon>unclassified sequences</taxon>
        <taxon>metagenomes</taxon>
        <taxon>ecological metagenomes</taxon>
    </lineage>
</organism>
<dbReference type="SUPFAM" id="SSF161093">
    <property type="entry name" value="MgtE membrane domain-like"/>
    <property type="match status" value="1"/>
</dbReference>
<protein>
    <submittedName>
        <fullName evidence="10">Magnesium transporter MgtE</fullName>
    </submittedName>
</protein>